<proteinExistence type="inferred from homology"/>
<feature type="transmembrane region" description="Helical" evidence="7">
    <location>
        <begin position="141"/>
        <end position="168"/>
    </location>
</feature>
<dbReference type="PANTHER" id="PTHR47737">
    <property type="entry name" value="GLYCINE BETAINE/PROLINE BETAINE TRANSPORT SYSTEM PERMEASE PROTEIN PROW"/>
    <property type="match status" value="1"/>
</dbReference>
<dbReference type="Gene3D" id="1.10.3720.10">
    <property type="entry name" value="MetI-like"/>
    <property type="match status" value="1"/>
</dbReference>
<protein>
    <submittedName>
        <fullName evidence="10">Proline/glycine betaine ABC transporter permease</fullName>
    </submittedName>
</protein>
<dbReference type="PANTHER" id="PTHR47737:SF1">
    <property type="entry name" value="GLYCINE BETAINE_PROLINE BETAINE TRANSPORT SYSTEM PERMEASE PROTEIN PROW"/>
    <property type="match status" value="1"/>
</dbReference>
<keyword evidence="6 7" id="KW-0472">Membrane</keyword>
<dbReference type="RefSeq" id="WP_249480841.1">
    <property type="nucleotide sequence ID" value="NZ_CP097218.1"/>
</dbReference>
<keyword evidence="3" id="KW-1003">Cell membrane</keyword>
<dbReference type="EMBL" id="CP097218">
    <property type="protein sequence ID" value="UQN31419.1"/>
    <property type="molecule type" value="Genomic_DNA"/>
</dbReference>
<feature type="transmembrane region" description="Helical" evidence="7">
    <location>
        <begin position="252"/>
        <end position="269"/>
    </location>
</feature>
<dbReference type="InterPro" id="IPR035906">
    <property type="entry name" value="MetI-like_sf"/>
</dbReference>
<accession>A0ABY4NBD5</accession>
<dbReference type="CDD" id="cd06261">
    <property type="entry name" value="TM_PBP2"/>
    <property type="match status" value="1"/>
</dbReference>
<organism evidence="10 11">
    <name type="scientific">Brachybacterium kimchii</name>
    <dbReference type="NCBI Taxonomy" id="2942909"/>
    <lineage>
        <taxon>Bacteria</taxon>
        <taxon>Bacillati</taxon>
        <taxon>Actinomycetota</taxon>
        <taxon>Actinomycetes</taxon>
        <taxon>Micrococcales</taxon>
        <taxon>Dermabacteraceae</taxon>
        <taxon>Brachybacterium</taxon>
    </lineage>
</organism>
<evidence type="ECO:0000256" key="3">
    <source>
        <dbReference type="ARBA" id="ARBA00022475"/>
    </source>
</evidence>
<keyword evidence="5 7" id="KW-1133">Transmembrane helix</keyword>
<sequence>MNPDESIIPAIPIGDWVESAIDWLTENVGWLFDAIKLIFTFLVENLTLGLTGIAPIALIIICALLAWAVRSWKFAIGTVVMFALVLSMGQWVHMMETTALVLVATVIAVVIAIPVGVLAARNRVVSAIVRPILDFMQTMPAFVYLIPAVTMFSIGVVPGMVATIIFALPPGVRMTELGIRQVDGETVEAGEAFGATPWQILRGIQLPLAVPTIMAGVNQVIMLALSMGVIAGMIGAPGLGKQVVQAISSLDLPLGVEAGLSVVFLAVFLDRLTAALGTPNQYGSSLIALARKARGNRAKKSASGASASSSANAPSAPSGSAVASASADSNA</sequence>
<reference evidence="10" key="1">
    <citation type="submission" date="2022-05" db="EMBL/GenBank/DDBJ databases">
        <title>Genomic analysis of Brachybacterium sp. CBA3104.</title>
        <authorList>
            <person name="Roh S.W."/>
            <person name="Kim Y.B."/>
            <person name="Kim Y."/>
        </authorList>
    </citation>
    <scope>NUCLEOTIDE SEQUENCE</scope>
    <source>
        <strain evidence="10">CBA3104</strain>
    </source>
</reference>
<keyword evidence="4 7" id="KW-0812">Transmembrane</keyword>
<keyword evidence="11" id="KW-1185">Reference proteome</keyword>
<evidence type="ECO:0000256" key="1">
    <source>
        <dbReference type="ARBA" id="ARBA00004141"/>
    </source>
</evidence>
<evidence type="ECO:0000313" key="10">
    <source>
        <dbReference type="EMBL" id="UQN31419.1"/>
    </source>
</evidence>
<feature type="transmembrane region" description="Helical" evidence="7">
    <location>
        <begin position="46"/>
        <end position="67"/>
    </location>
</feature>
<feature type="domain" description="ABC transmembrane type-1" evidence="9">
    <location>
        <begin position="94"/>
        <end position="273"/>
    </location>
</feature>
<dbReference type="PROSITE" id="PS50928">
    <property type="entry name" value="ABC_TM1"/>
    <property type="match status" value="1"/>
</dbReference>
<evidence type="ECO:0000256" key="7">
    <source>
        <dbReference type="RuleBase" id="RU363032"/>
    </source>
</evidence>
<feature type="region of interest" description="Disordered" evidence="8">
    <location>
        <begin position="300"/>
        <end position="331"/>
    </location>
</feature>
<evidence type="ECO:0000313" key="11">
    <source>
        <dbReference type="Proteomes" id="UP001055868"/>
    </source>
</evidence>
<feature type="transmembrane region" description="Helical" evidence="7">
    <location>
        <begin position="74"/>
        <end position="93"/>
    </location>
</feature>
<evidence type="ECO:0000256" key="8">
    <source>
        <dbReference type="SAM" id="MobiDB-lite"/>
    </source>
</evidence>
<evidence type="ECO:0000256" key="2">
    <source>
        <dbReference type="ARBA" id="ARBA00022448"/>
    </source>
</evidence>
<evidence type="ECO:0000256" key="6">
    <source>
        <dbReference type="ARBA" id="ARBA00023136"/>
    </source>
</evidence>
<feature type="compositionally biased region" description="Low complexity" evidence="8">
    <location>
        <begin position="301"/>
        <end position="331"/>
    </location>
</feature>
<dbReference type="Proteomes" id="UP001055868">
    <property type="component" value="Chromosome"/>
</dbReference>
<comment type="subcellular location">
    <subcellularLocation>
        <location evidence="7">Cell membrane</location>
        <topology evidence="7">Multi-pass membrane protein</topology>
    </subcellularLocation>
    <subcellularLocation>
        <location evidence="1">Membrane</location>
        <topology evidence="1">Multi-pass membrane protein</topology>
    </subcellularLocation>
</comment>
<evidence type="ECO:0000259" key="9">
    <source>
        <dbReference type="PROSITE" id="PS50928"/>
    </source>
</evidence>
<dbReference type="Pfam" id="PF00528">
    <property type="entry name" value="BPD_transp_1"/>
    <property type="match status" value="1"/>
</dbReference>
<evidence type="ECO:0000256" key="4">
    <source>
        <dbReference type="ARBA" id="ARBA00022692"/>
    </source>
</evidence>
<feature type="transmembrane region" description="Helical" evidence="7">
    <location>
        <begin position="220"/>
        <end position="240"/>
    </location>
</feature>
<name>A0ABY4NBD5_9MICO</name>
<comment type="similarity">
    <text evidence="7">Belongs to the binding-protein-dependent transport system permease family.</text>
</comment>
<feature type="transmembrane region" description="Helical" evidence="7">
    <location>
        <begin position="99"/>
        <end position="120"/>
    </location>
</feature>
<keyword evidence="2 7" id="KW-0813">Transport</keyword>
<dbReference type="InterPro" id="IPR000515">
    <property type="entry name" value="MetI-like"/>
</dbReference>
<dbReference type="SUPFAM" id="SSF161098">
    <property type="entry name" value="MetI-like"/>
    <property type="match status" value="1"/>
</dbReference>
<gene>
    <name evidence="10" type="ORF">M4486_09120</name>
</gene>
<evidence type="ECO:0000256" key="5">
    <source>
        <dbReference type="ARBA" id="ARBA00022989"/>
    </source>
</evidence>